<feature type="region of interest" description="Disordered" evidence="1">
    <location>
        <begin position="308"/>
        <end position="330"/>
    </location>
</feature>
<feature type="compositionally biased region" description="Basic and acidic residues" evidence="1">
    <location>
        <begin position="235"/>
        <end position="248"/>
    </location>
</feature>
<accession>A0AAW0WMD8</accession>
<feature type="region of interest" description="Disordered" evidence="1">
    <location>
        <begin position="207"/>
        <end position="264"/>
    </location>
</feature>
<protein>
    <submittedName>
        <fullName evidence="2">Uncharacterized protein</fullName>
    </submittedName>
</protein>
<gene>
    <name evidence="2" type="ORF">OTU49_006580</name>
</gene>
<keyword evidence="3" id="KW-1185">Reference proteome</keyword>
<evidence type="ECO:0000313" key="2">
    <source>
        <dbReference type="EMBL" id="KAK8733318.1"/>
    </source>
</evidence>
<feature type="compositionally biased region" description="Basic and acidic residues" evidence="1">
    <location>
        <begin position="208"/>
        <end position="217"/>
    </location>
</feature>
<organism evidence="2 3">
    <name type="scientific">Cherax quadricarinatus</name>
    <name type="common">Australian red claw crayfish</name>
    <dbReference type="NCBI Taxonomy" id="27406"/>
    <lineage>
        <taxon>Eukaryota</taxon>
        <taxon>Metazoa</taxon>
        <taxon>Ecdysozoa</taxon>
        <taxon>Arthropoda</taxon>
        <taxon>Crustacea</taxon>
        <taxon>Multicrustacea</taxon>
        <taxon>Malacostraca</taxon>
        <taxon>Eumalacostraca</taxon>
        <taxon>Eucarida</taxon>
        <taxon>Decapoda</taxon>
        <taxon>Pleocyemata</taxon>
        <taxon>Astacidea</taxon>
        <taxon>Parastacoidea</taxon>
        <taxon>Parastacidae</taxon>
        <taxon>Cherax</taxon>
    </lineage>
</organism>
<dbReference type="EMBL" id="JARKIK010000054">
    <property type="protein sequence ID" value="KAK8733318.1"/>
    <property type="molecule type" value="Genomic_DNA"/>
</dbReference>
<name>A0AAW0WMD8_CHEQU</name>
<dbReference type="AlphaFoldDB" id="A0AAW0WMD8"/>
<feature type="compositionally biased region" description="Low complexity" evidence="1">
    <location>
        <begin position="314"/>
        <end position="324"/>
    </location>
</feature>
<dbReference type="Proteomes" id="UP001445076">
    <property type="component" value="Unassembled WGS sequence"/>
</dbReference>
<sequence>MLEFGPLASGPGHDGLGSASAGWEETIDLDWLTGHEVRYLLPPTQRTRYQTKVFQQSVTILIKLQQNTTGGGASAVAERGVSVGPWRVPVEQLPVLVGTITGASLLVLLLLSLLLYTCCHHNPSHKNYSVKSEVSSVTSGRTQGSGPSLSRDSLVVVTHVSSGHQACLLSERGSPSEYLYECSCCSDSPSQLPCSCGCPGEGGSDHGVLTEDGHQSPDEDEEEEDDLPRSFSMPLKEEEKLQGNEKQQEPSNNNSVRCKVAPRPTSNPVAFTPYDLTLPWPTRRENGICGEIRGRTLEGGCLALTSESRLDEQSASSSALESLSPGGRGGELDVTAADEAFRTRSLPAWVRNKTRPLTALDDLNTIYEKPNWSKRRRNRMRSDAAAVIALSKSRGRLLSPGPQAVGQAAAAAAQPDTAALVENEAVIVYDERTAL</sequence>
<evidence type="ECO:0000313" key="3">
    <source>
        <dbReference type="Proteomes" id="UP001445076"/>
    </source>
</evidence>
<proteinExistence type="predicted"/>
<reference evidence="2 3" key="1">
    <citation type="journal article" date="2024" name="BMC Genomics">
        <title>Genome assembly of redclaw crayfish (Cherax quadricarinatus) provides insights into its immune adaptation and hypoxia tolerance.</title>
        <authorList>
            <person name="Liu Z."/>
            <person name="Zheng J."/>
            <person name="Li H."/>
            <person name="Fang K."/>
            <person name="Wang S."/>
            <person name="He J."/>
            <person name="Zhou D."/>
            <person name="Weng S."/>
            <person name="Chi M."/>
            <person name="Gu Z."/>
            <person name="He J."/>
            <person name="Li F."/>
            <person name="Wang M."/>
        </authorList>
    </citation>
    <scope>NUCLEOTIDE SEQUENCE [LARGE SCALE GENOMIC DNA]</scope>
    <source>
        <strain evidence="2">ZL_2023a</strain>
    </source>
</reference>
<evidence type="ECO:0000256" key="1">
    <source>
        <dbReference type="SAM" id="MobiDB-lite"/>
    </source>
</evidence>
<comment type="caution">
    <text evidence="2">The sequence shown here is derived from an EMBL/GenBank/DDBJ whole genome shotgun (WGS) entry which is preliminary data.</text>
</comment>